<comment type="caution">
    <text evidence="1">The sequence shown here is derived from an EMBL/GenBank/DDBJ whole genome shotgun (WGS) entry which is preliminary data.</text>
</comment>
<dbReference type="EMBL" id="AEIG01000150">
    <property type="protein sequence ID" value="EGG28216.1"/>
    <property type="molecule type" value="Genomic_DNA"/>
</dbReference>
<protein>
    <submittedName>
        <fullName evidence="1">Uncharacterized protein</fullName>
    </submittedName>
</protein>
<accession>F3L631</accession>
<proteinExistence type="predicted"/>
<organism evidence="1 2">
    <name type="scientific">Aequoribacter fuscus</name>
    <dbReference type="NCBI Taxonomy" id="2518989"/>
    <lineage>
        <taxon>Bacteria</taxon>
        <taxon>Pseudomonadati</taxon>
        <taxon>Pseudomonadota</taxon>
        <taxon>Gammaproteobacteria</taxon>
        <taxon>Cellvibrionales</taxon>
        <taxon>Halieaceae</taxon>
        <taxon>Aequoribacter</taxon>
    </lineage>
</organism>
<dbReference type="Proteomes" id="UP000005615">
    <property type="component" value="Unassembled WGS sequence"/>
</dbReference>
<reference evidence="1 2" key="1">
    <citation type="journal article" date="2011" name="J. Bacteriol.">
        <title>Genome sequence of strain IMCC3088, a proteorhodopsin-containing marine bacterium belonging to the OM60/NOR5 clade.</title>
        <authorList>
            <person name="Jang Y."/>
            <person name="Oh H.M."/>
            <person name="Kang I."/>
            <person name="Lee K."/>
            <person name="Yang S.J."/>
            <person name="Cho J.C."/>
        </authorList>
    </citation>
    <scope>NUCLEOTIDE SEQUENCE [LARGE SCALE GENOMIC DNA]</scope>
    <source>
        <strain evidence="1 2">IMCC3088</strain>
    </source>
</reference>
<evidence type="ECO:0000313" key="2">
    <source>
        <dbReference type="Proteomes" id="UP000005615"/>
    </source>
</evidence>
<sequence>MVTGSRFFYKDERSLQITRSRDGLTAVVDGYAVFDAATRGYRQDNMICFGETSVNGADISGTLNCGGRLFTPSGFETVSRAQIETDVNDQGTGSIVFFGSDGAQVAVWSESEGYSEEIEDFRGWPTNTEIPGRYLPFVIAHQYHYVYSFEEQPWFFQPINSFDMPEIVIGSDYKIVTEVPASNTSACVLNGEIGQLALDEYDLVHGDKGENWRNSLRVISGELQATNCSDVGVRSSGISIDQPIGPFMARLDRLDEGELVLRFYGSGVDRPFIFAALKVSD</sequence>
<dbReference type="AlphaFoldDB" id="F3L631"/>
<name>F3L631_9GAMM</name>
<evidence type="ECO:0000313" key="1">
    <source>
        <dbReference type="EMBL" id="EGG28216.1"/>
    </source>
</evidence>
<gene>
    <name evidence="1" type="ORF">IMCC3088_668</name>
</gene>
<keyword evidence="2" id="KW-1185">Reference proteome</keyword>